<dbReference type="Proteomes" id="UP000054630">
    <property type="component" value="Unassembled WGS sequence"/>
</dbReference>
<protein>
    <submittedName>
        <fullName evidence="1">Uncharacterized protein</fullName>
    </submittedName>
</protein>
<organism evidence="1 2">
    <name type="scientific">Trichinella nelsoni</name>
    <dbReference type="NCBI Taxonomy" id="6336"/>
    <lineage>
        <taxon>Eukaryota</taxon>
        <taxon>Metazoa</taxon>
        <taxon>Ecdysozoa</taxon>
        <taxon>Nematoda</taxon>
        <taxon>Enoplea</taxon>
        <taxon>Dorylaimia</taxon>
        <taxon>Trichinellida</taxon>
        <taxon>Trichinellidae</taxon>
        <taxon>Trichinella</taxon>
    </lineage>
</organism>
<dbReference type="AlphaFoldDB" id="A0A0V0RHS4"/>
<accession>A0A0V0RHS4</accession>
<proteinExistence type="predicted"/>
<gene>
    <name evidence="1" type="ORF">T07_7976</name>
</gene>
<dbReference type="EMBL" id="JYDL01000173">
    <property type="protein sequence ID" value="KRX14051.1"/>
    <property type="molecule type" value="Genomic_DNA"/>
</dbReference>
<sequence length="73" mass="8255">MCVPSQNFYQDLPVLLLVVLSPEQFGVYGSSEAQPGFFQLSCKDTDHPFSLTIRRRVKGVDVMYLIPPLFKCS</sequence>
<keyword evidence="2" id="KW-1185">Reference proteome</keyword>
<evidence type="ECO:0000313" key="1">
    <source>
        <dbReference type="EMBL" id="KRX14051.1"/>
    </source>
</evidence>
<evidence type="ECO:0000313" key="2">
    <source>
        <dbReference type="Proteomes" id="UP000054630"/>
    </source>
</evidence>
<comment type="caution">
    <text evidence="1">The sequence shown here is derived from an EMBL/GenBank/DDBJ whole genome shotgun (WGS) entry which is preliminary data.</text>
</comment>
<reference evidence="1 2" key="1">
    <citation type="submission" date="2015-01" db="EMBL/GenBank/DDBJ databases">
        <title>Evolution of Trichinella species and genotypes.</title>
        <authorList>
            <person name="Korhonen P.K."/>
            <person name="Edoardo P."/>
            <person name="Giuseppe L.R."/>
            <person name="Gasser R.B."/>
        </authorList>
    </citation>
    <scope>NUCLEOTIDE SEQUENCE [LARGE SCALE GENOMIC DNA]</scope>
    <source>
        <strain evidence="1">ISS37</strain>
    </source>
</reference>
<name>A0A0V0RHS4_9BILA</name>